<protein>
    <submittedName>
        <fullName evidence="1">Uncharacterized protein</fullName>
    </submittedName>
</protein>
<sequence>MASAGVDLYAQLVAQGLGDLDLAVVRQAIANLARL</sequence>
<keyword evidence="2" id="KW-1185">Reference proteome</keyword>
<name>A0ABT9RTA8_9MICC</name>
<dbReference type="EMBL" id="JAUSRE010000004">
    <property type="protein sequence ID" value="MDP9887519.1"/>
    <property type="molecule type" value="Genomic_DNA"/>
</dbReference>
<evidence type="ECO:0000313" key="2">
    <source>
        <dbReference type="Proteomes" id="UP001226577"/>
    </source>
</evidence>
<evidence type="ECO:0000313" key="1">
    <source>
        <dbReference type="EMBL" id="MDP9887519.1"/>
    </source>
</evidence>
<gene>
    <name evidence="1" type="ORF">J2X98_001094</name>
</gene>
<proteinExistence type="predicted"/>
<organism evidence="1 2">
    <name type="scientific">Pseudarthrobacter enclensis</name>
    <dbReference type="NCBI Taxonomy" id="993070"/>
    <lineage>
        <taxon>Bacteria</taxon>
        <taxon>Bacillati</taxon>
        <taxon>Actinomycetota</taxon>
        <taxon>Actinomycetes</taxon>
        <taxon>Micrococcales</taxon>
        <taxon>Micrococcaceae</taxon>
        <taxon>Pseudarthrobacter</taxon>
    </lineage>
</organism>
<accession>A0ABT9RTA8</accession>
<dbReference type="Proteomes" id="UP001226577">
    <property type="component" value="Unassembled WGS sequence"/>
</dbReference>
<reference evidence="1 2" key="1">
    <citation type="submission" date="2023-07" db="EMBL/GenBank/DDBJ databases">
        <title>Sorghum-associated microbial communities from plants grown in Nebraska, USA.</title>
        <authorList>
            <person name="Schachtman D."/>
        </authorList>
    </citation>
    <scope>NUCLEOTIDE SEQUENCE [LARGE SCALE GENOMIC DNA]</scope>
    <source>
        <strain evidence="1 2">CC222</strain>
    </source>
</reference>
<comment type="caution">
    <text evidence="1">The sequence shown here is derived from an EMBL/GenBank/DDBJ whole genome shotgun (WGS) entry which is preliminary data.</text>
</comment>